<dbReference type="EMBL" id="LGKP01000012">
    <property type="protein sequence ID" value="KPL90304.1"/>
    <property type="molecule type" value="Genomic_DNA"/>
</dbReference>
<keyword evidence="2" id="KW-1185">Reference proteome</keyword>
<accession>A0A0P6YIE9</accession>
<dbReference type="Proteomes" id="UP000050277">
    <property type="component" value="Unassembled WGS sequence"/>
</dbReference>
<dbReference type="OrthoDB" id="1524604at2"/>
<reference evidence="1 2" key="1">
    <citation type="submission" date="2015-07" db="EMBL/GenBank/DDBJ databases">
        <title>Whole genome sequence of Herpetosiphon geysericola DSM 7119.</title>
        <authorList>
            <person name="Hemp J."/>
            <person name="Ward L.M."/>
            <person name="Pace L.A."/>
            <person name="Fischer W.W."/>
        </authorList>
    </citation>
    <scope>NUCLEOTIDE SEQUENCE [LARGE SCALE GENOMIC DNA]</scope>
    <source>
        <strain evidence="1 2">DSM 7119</strain>
    </source>
</reference>
<proteinExistence type="predicted"/>
<dbReference type="AlphaFoldDB" id="A0A0P6YIE9"/>
<evidence type="ECO:0000313" key="2">
    <source>
        <dbReference type="Proteomes" id="UP000050277"/>
    </source>
</evidence>
<dbReference type="InterPro" id="IPR011335">
    <property type="entry name" value="Restrct_endonuc-II-like"/>
</dbReference>
<name>A0A0P6YIE9_9CHLR</name>
<comment type="caution">
    <text evidence="1">The sequence shown here is derived from an EMBL/GenBank/DDBJ whole genome shotgun (WGS) entry which is preliminary data.</text>
</comment>
<evidence type="ECO:0000313" key="1">
    <source>
        <dbReference type="EMBL" id="KPL90304.1"/>
    </source>
</evidence>
<organism evidence="1 2">
    <name type="scientific">Herpetosiphon geysericola</name>
    <dbReference type="NCBI Taxonomy" id="70996"/>
    <lineage>
        <taxon>Bacteria</taxon>
        <taxon>Bacillati</taxon>
        <taxon>Chloroflexota</taxon>
        <taxon>Chloroflexia</taxon>
        <taxon>Herpetosiphonales</taxon>
        <taxon>Herpetosiphonaceae</taxon>
        <taxon>Herpetosiphon</taxon>
    </lineage>
</organism>
<dbReference type="Gene3D" id="3.10.640.10">
    <property type="entry name" value="Restriction endonuclease-like alpha-beta roll domain"/>
    <property type="match status" value="1"/>
</dbReference>
<sequence length="163" mass="18514">MSNELFLRRKWTFKAHGSQVVMIKRPVESSEHVMMKALIWALYLPTYPEARVETPIGLRYKPDVIALDSQGSPLFWGEAGHVGMDKLETLLKRYRQTHFVFAKWASNLEPLTQVIAELTSTIKRSAPIDLLSIPADSGERFFAADGTLMVDHSQIKYVQLTPP</sequence>
<protein>
    <submittedName>
        <fullName evidence="1">Uncharacterized protein</fullName>
    </submittedName>
</protein>
<dbReference type="RefSeq" id="WP_054533661.1">
    <property type="nucleotide sequence ID" value="NZ_LGKP01000012.1"/>
</dbReference>
<gene>
    <name evidence="1" type="ORF">SE18_06705</name>
</gene>
<dbReference type="SUPFAM" id="SSF52980">
    <property type="entry name" value="Restriction endonuclease-like"/>
    <property type="match status" value="1"/>
</dbReference>
<dbReference type="InterPro" id="IPR038590">
    <property type="entry name" value="YaeQ_sf"/>
</dbReference>